<evidence type="ECO:0000256" key="1">
    <source>
        <dbReference type="ARBA" id="ARBA00004196"/>
    </source>
</evidence>
<dbReference type="CDD" id="cd14657">
    <property type="entry name" value="Imelysin_IrpA-like"/>
    <property type="match status" value="1"/>
</dbReference>
<accession>A0ABV7WSI6</accession>
<feature type="chain" id="PRO_5045101795" evidence="3">
    <location>
        <begin position="18"/>
        <end position="408"/>
    </location>
</feature>
<organism evidence="5 6">
    <name type="scientific">Reinekea marina</name>
    <dbReference type="NCBI Taxonomy" id="1310421"/>
    <lineage>
        <taxon>Bacteria</taxon>
        <taxon>Pseudomonadati</taxon>
        <taxon>Pseudomonadota</taxon>
        <taxon>Gammaproteobacteria</taxon>
        <taxon>Oceanospirillales</taxon>
        <taxon>Saccharospirillaceae</taxon>
        <taxon>Reinekea</taxon>
    </lineage>
</organism>
<evidence type="ECO:0000313" key="5">
    <source>
        <dbReference type="EMBL" id="MFC3701791.1"/>
    </source>
</evidence>
<feature type="domain" description="Imelysin-like" evidence="4">
    <location>
        <begin position="32"/>
        <end position="385"/>
    </location>
</feature>
<dbReference type="Pfam" id="PF09375">
    <property type="entry name" value="Peptidase_M75"/>
    <property type="match status" value="1"/>
</dbReference>
<evidence type="ECO:0000259" key="4">
    <source>
        <dbReference type="Pfam" id="PF09375"/>
    </source>
</evidence>
<comment type="subcellular location">
    <subcellularLocation>
        <location evidence="1">Cell envelope</location>
    </subcellularLocation>
</comment>
<evidence type="ECO:0000256" key="3">
    <source>
        <dbReference type="SAM" id="SignalP"/>
    </source>
</evidence>
<comment type="caution">
    <text evidence="5">The sequence shown here is derived from an EMBL/GenBank/DDBJ whole genome shotgun (WGS) entry which is preliminary data.</text>
</comment>
<dbReference type="InterPro" id="IPR038352">
    <property type="entry name" value="Imelysin_sf"/>
</dbReference>
<gene>
    <name evidence="5" type="ORF">ACFOND_09090</name>
</gene>
<dbReference type="Gene3D" id="1.20.1420.20">
    <property type="entry name" value="M75 peptidase, HXXE motif"/>
    <property type="match status" value="1"/>
</dbReference>
<reference evidence="6" key="1">
    <citation type="journal article" date="2019" name="Int. J. Syst. Evol. Microbiol.">
        <title>The Global Catalogue of Microorganisms (GCM) 10K type strain sequencing project: providing services to taxonomists for standard genome sequencing and annotation.</title>
        <authorList>
            <consortium name="The Broad Institute Genomics Platform"/>
            <consortium name="The Broad Institute Genome Sequencing Center for Infectious Disease"/>
            <person name="Wu L."/>
            <person name="Ma J."/>
        </authorList>
    </citation>
    <scope>NUCLEOTIDE SEQUENCE [LARGE SCALE GENOMIC DNA]</scope>
    <source>
        <strain evidence="6">CECT 8288</strain>
    </source>
</reference>
<feature type="signal peptide" evidence="3">
    <location>
        <begin position="1"/>
        <end position="17"/>
    </location>
</feature>
<dbReference type="Proteomes" id="UP001595710">
    <property type="component" value="Unassembled WGS sequence"/>
</dbReference>
<keyword evidence="2 3" id="KW-0732">Signal</keyword>
<sequence length="408" mass="44564">MKKFLLAPLFVCGIAQADITPSQVIEGYADLALATYSDALHTAEHLHEHLERLVKSPSQSALDEAKAAWIAARPSYQQSEVFRFGNSIVDDWEGQLNAWPLDEGLIDYVDNSAYEHELGNDGSMANIVANKKVGDLKVSRLNPKTLANLNEFGGSEANVATGYHAIEFLLWGQDLNGHAAGAGNRPWTDYAKGSECRDGHCKRRGQYLLAASELLIDDLAYMVNQWAPNEDNYRAELLSLDSKQALNRMLFGMGSLALGELAGERIKVALTANSTEDEHDCFSDNTHNSHYYNAQGIANLYFGHYTDANGETLSVPSLRDYFASQGDFEFINNADAAFNATEASLMKVVKSAEAGIAFDQLIAPGNATGKALLTDAINSLVNETHVIERMAQLLDIAQLTPDDAGHEF</sequence>
<name>A0ABV7WSI6_9GAMM</name>
<dbReference type="EMBL" id="JBHRYN010000011">
    <property type="protein sequence ID" value="MFC3701791.1"/>
    <property type="molecule type" value="Genomic_DNA"/>
</dbReference>
<dbReference type="RefSeq" id="WP_290283199.1">
    <property type="nucleotide sequence ID" value="NZ_JAUFQI010000001.1"/>
</dbReference>
<dbReference type="InterPro" id="IPR018976">
    <property type="entry name" value="Imelysin-like"/>
</dbReference>
<evidence type="ECO:0000313" key="6">
    <source>
        <dbReference type="Proteomes" id="UP001595710"/>
    </source>
</evidence>
<keyword evidence="6" id="KW-1185">Reference proteome</keyword>
<proteinExistence type="predicted"/>
<protein>
    <submittedName>
        <fullName evidence="5">Imelysin family protein</fullName>
    </submittedName>
</protein>
<evidence type="ECO:0000256" key="2">
    <source>
        <dbReference type="ARBA" id="ARBA00022729"/>
    </source>
</evidence>